<dbReference type="RefSeq" id="WP_089762222.1">
    <property type="nucleotide sequence ID" value="NZ_BKAT01000007.1"/>
</dbReference>
<dbReference type="SMART" id="SM00332">
    <property type="entry name" value="PP2Cc"/>
    <property type="match status" value="1"/>
</dbReference>
<dbReference type="Proteomes" id="UP000199656">
    <property type="component" value="Unassembled WGS sequence"/>
</dbReference>
<sequence length="467" mass="52584">MEETYIRQLLAANNICVTEGLQQLFAYFVTDPANKNLVNQILENQKRLMDQWALKIRLADQDMQEIVFPNATVGKPYEYRLDMAALQWEDIALLTIDGLETTGLTYDPATKGVSGIPVISGDMRLVLKYRLKKEAEDVPPHEKKIRLVVNPDPRSLWKNVPSDTTDPFWKADVACMQESLGAKQVVAASKRGRSHANNGGFREDDYLVKHWAETGWSLLAVSDGAGSAQYSREGSRLACTFIASYFDECMTAEWLATVDRLIKTYNNNLQDKATKALNSFIYETLGNGVLQTHKKIEETAARLNASLNDFHATLAFVLMKQYDFGYAIMSFSVGDGPVGLLDEKEKSVTLLNWLDVGEYGGGTRFITMPEIFSSGQFSSRFNFILMPGFSHLILMTDGIYDPKFEVEANLTRWSAWQRLIADLAGENEGRQKVTLERTAVGTEQELAAWLDFWSVGNHDDRTLMIVY</sequence>
<dbReference type="Pfam" id="PF13672">
    <property type="entry name" value="PP2C_2"/>
    <property type="match status" value="1"/>
</dbReference>
<dbReference type="SUPFAM" id="SSF81606">
    <property type="entry name" value="PP2C-like"/>
    <property type="match status" value="1"/>
</dbReference>
<name>A0A1H4CF76_9BACT</name>
<evidence type="ECO:0000259" key="1">
    <source>
        <dbReference type="SMART" id="SM00332"/>
    </source>
</evidence>
<organism evidence="2 3">
    <name type="scientific">Chitinophaga terrae</name>
    <name type="common">ex Kim and Jung 2007</name>
    <dbReference type="NCBI Taxonomy" id="408074"/>
    <lineage>
        <taxon>Bacteria</taxon>
        <taxon>Pseudomonadati</taxon>
        <taxon>Bacteroidota</taxon>
        <taxon>Chitinophagia</taxon>
        <taxon>Chitinophagales</taxon>
        <taxon>Chitinophagaceae</taxon>
        <taxon>Chitinophaga</taxon>
    </lineage>
</organism>
<dbReference type="InterPro" id="IPR036457">
    <property type="entry name" value="PPM-type-like_dom_sf"/>
</dbReference>
<accession>A0A1H4CF76</accession>
<proteinExistence type="predicted"/>
<dbReference type="AlphaFoldDB" id="A0A1H4CF76"/>
<dbReference type="Gene3D" id="3.60.40.10">
    <property type="entry name" value="PPM-type phosphatase domain"/>
    <property type="match status" value="1"/>
</dbReference>
<dbReference type="OrthoDB" id="963478at2"/>
<dbReference type="InterPro" id="IPR001932">
    <property type="entry name" value="PPM-type_phosphatase-like_dom"/>
</dbReference>
<dbReference type="EMBL" id="FNRL01000010">
    <property type="protein sequence ID" value="SEA59085.1"/>
    <property type="molecule type" value="Genomic_DNA"/>
</dbReference>
<gene>
    <name evidence="2" type="ORF">SAMN05660909_02605</name>
</gene>
<keyword evidence="3" id="KW-1185">Reference proteome</keyword>
<feature type="domain" description="PPM-type phosphatase" evidence="1">
    <location>
        <begin position="176"/>
        <end position="466"/>
    </location>
</feature>
<reference evidence="3" key="1">
    <citation type="submission" date="2016-10" db="EMBL/GenBank/DDBJ databases">
        <authorList>
            <person name="Varghese N."/>
            <person name="Submissions S."/>
        </authorList>
    </citation>
    <scope>NUCLEOTIDE SEQUENCE [LARGE SCALE GENOMIC DNA]</scope>
    <source>
        <strain evidence="3">DSM 23920</strain>
    </source>
</reference>
<evidence type="ECO:0000313" key="3">
    <source>
        <dbReference type="Proteomes" id="UP000199656"/>
    </source>
</evidence>
<dbReference type="STRING" id="408074.SAMN05660909_02605"/>
<protein>
    <submittedName>
        <fullName evidence="2">Serine/threonine protein phosphatase PrpC</fullName>
    </submittedName>
</protein>
<evidence type="ECO:0000313" key="2">
    <source>
        <dbReference type="EMBL" id="SEA59085.1"/>
    </source>
</evidence>